<comment type="caution">
    <text evidence="1">The sequence shown here is derived from an EMBL/GenBank/DDBJ whole genome shotgun (WGS) entry which is preliminary data.</text>
</comment>
<name>A0A4Y8PXN4_9BACL</name>
<dbReference type="EMBL" id="MYFO01000022">
    <property type="protein sequence ID" value="TFE85934.1"/>
    <property type="molecule type" value="Genomic_DNA"/>
</dbReference>
<proteinExistence type="predicted"/>
<evidence type="ECO:0000313" key="2">
    <source>
        <dbReference type="Proteomes" id="UP000298246"/>
    </source>
</evidence>
<protein>
    <submittedName>
        <fullName evidence="1">Uncharacterized protein</fullName>
    </submittedName>
</protein>
<accession>A0A4Y8PXN4</accession>
<dbReference type="Proteomes" id="UP000298246">
    <property type="component" value="Unassembled WGS sequence"/>
</dbReference>
<gene>
    <name evidence="1" type="ORF">B5M42_16170</name>
</gene>
<dbReference type="AlphaFoldDB" id="A0A4Y8PXN4"/>
<reference evidence="1 2" key="1">
    <citation type="submission" date="2017-03" db="EMBL/GenBank/DDBJ databases">
        <title>Isolation of Levoglucosan Utilizing Bacteria.</title>
        <authorList>
            <person name="Arya A.S."/>
        </authorList>
    </citation>
    <scope>NUCLEOTIDE SEQUENCE [LARGE SCALE GENOMIC DNA]</scope>
    <source>
        <strain evidence="1 2">MEC069</strain>
    </source>
</reference>
<keyword evidence="2" id="KW-1185">Reference proteome</keyword>
<evidence type="ECO:0000313" key="1">
    <source>
        <dbReference type="EMBL" id="TFE85934.1"/>
    </source>
</evidence>
<organism evidence="1 2">
    <name type="scientific">Paenibacillus athensensis</name>
    <dbReference type="NCBI Taxonomy" id="1967502"/>
    <lineage>
        <taxon>Bacteria</taxon>
        <taxon>Bacillati</taxon>
        <taxon>Bacillota</taxon>
        <taxon>Bacilli</taxon>
        <taxon>Bacillales</taxon>
        <taxon>Paenibacillaceae</taxon>
        <taxon>Paenibacillus</taxon>
    </lineage>
</organism>
<sequence length="65" mass="6911">MAWQPAAPTELPAVPVKQIYTSEAAHCMSEAGSCAVRVPAEGCASESAIRVSEAPSRRWSGNPRR</sequence>